<sequence length="275" mass="29647">MAALVALVVLSSGPALAFPQTGYTIENGQLRTRIELESDAFKASPFEVRNNAILLQAQIDGHPVTAMVDNGADISVIDEATARALGIRLSEWTEQVITPTSSEGIVRRAHDVTLAVPGQFSINTETMATDLSALSALVGKKVDLVLGAEIVSNLTVVLDTGKGSEMSEPSINIRFAEAPPSTLIEVEVDIDNLRTFGVVGDIATWKLTKAYFKLYENATGNVFHGEVDLPGGAGSSWSYTWNGRMYKEGGGQQIQVQVRFDTTGPGVRVRFNLYW</sequence>
<protein>
    <recommendedName>
        <fullName evidence="4">Peptidase A2 domain-containing protein</fullName>
    </recommendedName>
</protein>
<dbReference type="InterPro" id="IPR021109">
    <property type="entry name" value="Peptidase_aspartic_dom_sf"/>
</dbReference>
<feature type="signal peptide" evidence="1">
    <location>
        <begin position="1"/>
        <end position="17"/>
    </location>
</feature>
<evidence type="ECO:0008006" key="4">
    <source>
        <dbReference type="Google" id="ProtNLM"/>
    </source>
</evidence>
<gene>
    <name evidence="2" type="ORF">GCM10017620_30070</name>
</gene>
<comment type="caution">
    <text evidence="2">The sequence shown here is derived from an EMBL/GenBank/DDBJ whole genome shotgun (WGS) entry which is preliminary data.</text>
</comment>
<keyword evidence="3" id="KW-1185">Reference proteome</keyword>
<dbReference type="Pfam" id="PF13650">
    <property type="entry name" value="Asp_protease_2"/>
    <property type="match status" value="1"/>
</dbReference>
<name>A0ABQ5TCE0_9CAUL</name>
<evidence type="ECO:0000313" key="2">
    <source>
        <dbReference type="EMBL" id="GLK50033.1"/>
    </source>
</evidence>
<reference evidence="2" key="1">
    <citation type="journal article" date="2014" name="Int. J. Syst. Evol. Microbiol.">
        <title>Complete genome of a new Firmicutes species belonging to the dominant human colonic microbiota ('Ruminococcus bicirculans') reveals two chromosomes and a selective capacity to utilize plant glucans.</title>
        <authorList>
            <consortium name="NISC Comparative Sequencing Program"/>
            <person name="Wegmann U."/>
            <person name="Louis P."/>
            <person name="Goesmann A."/>
            <person name="Henrissat B."/>
            <person name="Duncan S.H."/>
            <person name="Flint H.J."/>
        </authorList>
    </citation>
    <scope>NUCLEOTIDE SEQUENCE</scope>
    <source>
        <strain evidence="2">VKM B-1499</strain>
    </source>
</reference>
<dbReference type="CDD" id="cd00303">
    <property type="entry name" value="retropepsin_like"/>
    <property type="match status" value="1"/>
</dbReference>
<dbReference type="Gene3D" id="2.40.70.10">
    <property type="entry name" value="Acid Proteases"/>
    <property type="match status" value="1"/>
</dbReference>
<feature type="chain" id="PRO_5046380294" description="Peptidase A2 domain-containing protein" evidence="1">
    <location>
        <begin position="18"/>
        <end position="275"/>
    </location>
</feature>
<evidence type="ECO:0000313" key="3">
    <source>
        <dbReference type="Proteomes" id="UP001143509"/>
    </source>
</evidence>
<proteinExistence type="predicted"/>
<keyword evidence="1" id="KW-0732">Signal</keyword>
<reference evidence="2" key="2">
    <citation type="submission" date="2023-01" db="EMBL/GenBank/DDBJ databases">
        <authorList>
            <person name="Sun Q."/>
            <person name="Evtushenko L."/>
        </authorList>
    </citation>
    <scope>NUCLEOTIDE SEQUENCE</scope>
    <source>
        <strain evidence="2">VKM B-1499</strain>
    </source>
</reference>
<organism evidence="2 3">
    <name type="scientific">Brevundimonas intermedia</name>
    <dbReference type="NCBI Taxonomy" id="74315"/>
    <lineage>
        <taxon>Bacteria</taxon>
        <taxon>Pseudomonadati</taxon>
        <taxon>Pseudomonadota</taxon>
        <taxon>Alphaproteobacteria</taxon>
        <taxon>Caulobacterales</taxon>
        <taxon>Caulobacteraceae</taxon>
        <taxon>Brevundimonas</taxon>
    </lineage>
</organism>
<accession>A0ABQ5TCE0</accession>
<dbReference type="RefSeq" id="WP_271166199.1">
    <property type="nucleotide sequence ID" value="NZ_BSFD01000011.1"/>
</dbReference>
<dbReference type="Proteomes" id="UP001143509">
    <property type="component" value="Unassembled WGS sequence"/>
</dbReference>
<dbReference type="SUPFAM" id="SSF50630">
    <property type="entry name" value="Acid proteases"/>
    <property type="match status" value="1"/>
</dbReference>
<dbReference type="EMBL" id="BSFD01000011">
    <property type="protein sequence ID" value="GLK50033.1"/>
    <property type="molecule type" value="Genomic_DNA"/>
</dbReference>
<evidence type="ECO:0000256" key="1">
    <source>
        <dbReference type="SAM" id="SignalP"/>
    </source>
</evidence>